<dbReference type="AlphaFoldDB" id="A0AAD9IZU8"/>
<organism evidence="2 3">
    <name type="scientific">Paralvinella palmiformis</name>
    <dbReference type="NCBI Taxonomy" id="53620"/>
    <lineage>
        <taxon>Eukaryota</taxon>
        <taxon>Metazoa</taxon>
        <taxon>Spiralia</taxon>
        <taxon>Lophotrochozoa</taxon>
        <taxon>Annelida</taxon>
        <taxon>Polychaeta</taxon>
        <taxon>Sedentaria</taxon>
        <taxon>Canalipalpata</taxon>
        <taxon>Terebellida</taxon>
        <taxon>Terebelliformia</taxon>
        <taxon>Alvinellidae</taxon>
        <taxon>Paralvinella</taxon>
    </lineage>
</organism>
<feature type="transmembrane region" description="Helical" evidence="1">
    <location>
        <begin position="400"/>
        <end position="422"/>
    </location>
</feature>
<keyword evidence="1" id="KW-0812">Transmembrane</keyword>
<evidence type="ECO:0000313" key="2">
    <source>
        <dbReference type="EMBL" id="KAK2143954.1"/>
    </source>
</evidence>
<reference evidence="2" key="1">
    <citation type="journal article" date="2023" name="Mol. Biol. Evol.">
        <title>Third-Generation Sequencing Reveals the Adaptive Role of the Epigenome in Three Deep-Sea Polychaetes.</title>
        <authorList>
            <person name="Perez M."/>
            <person name="Aroh O."/>
            <person name="Sun Y."/>
            <person name="Lan Y."/>
            <person name="Juniper S.K."/>
            <person name="Young C.R."/>
            <person name="Angers B."/>
            <person name="Qian P.Y."/>
        </authorList>
    </citation>
    <scope>NUCLEOTIDE SEQUENCE</scope>
    <source>
        <strain evidence="2">P08H-3</strain>
    </source>
</reference>
<accession>A0AAD9IZU8</accession>
<dbReference type="EMBL" id="JAODUP010000797">
    <property type="protein sequence ID" value="KAK2143954.1"/>
    <property type="molecule type" value="Genomic_DNA"/>
</dbReference>
<keyword evidence="1" id="KW-1133">Transmembrane helix</keyword>
<evidence type="ECO:0000313" key="3">
    <source>
        <dbReference type="Proteomes" id="UP001208570"/>
    </source>
</evidence>
<proteinExistence type="predicted"/>
<evidence type="ECO:0000256" key="1">
    <source>
        <dbReference type="SAM" id="Phobius"/>
    </source>
</evidence>
<comment type="caution">
    <text evidence="2">The sequence shown here is derived from an EMBL/GenBank/DDBJ whole genome shotgun (WGS) entry which is preliminary data.</text>
</comment>
<dbReference type="Proteomes" id="UP001208570">
    <property type="component" value="Unassembled WGS sequence"/>
</dbReference>
<name>A0AAD9IZU8_9ANNE</name>
<protein>
    <submittedName>
        <fullName evidence="2">Uncharacterized protein</fullName>
    </submittedName>
</protein>
<gene>
    <name evidence="2" type="ORF">LSH36_797g00028</name>
</gene>
<sequence>MESTAGAQRHLVYDQTRPPDYSEVISSTRYPVLQASGYVIDNETQPNLADGEGPSKWKLKFADFTPHLAGNNQGRTLTSFEVWLTPSRVFSDDEVGDSRCTTIGVRQYTADVQDVKSLETFDIKLLIRQANNDLLEHPIPGHIITIDTALRPTRADASKDTLSLRLYDTYWTDGAKINRKYVPIIRVFYSYGSSNPNLEIGVTDVLPRIIREAGKQKYEDLESLMIQASDEETCIRCLRIAYTKPKAVLTLRVLRTQGCSTRKRTFAPRRVRTSIDSEPSSDLGGDDPKYRSLTRTVDEISRWLTQTDVHVVNIETLHQQIHDGRSNISADWCLIRQSEEKTREFITLIRIFLRTAPTASLDISPATSIYSRPVCRPPWSRTNQKPKTIHVTRRRCTHGLIIFVISAAILIAGTVIVLVIAVGRGWF</sequence>
<keyword evidence="1" id="KW-0472">Membrane</keyword>
<keyword evidence="3" id="KW-1185">Reference proteome</keyword>